<dbReference type="Pfam" id="PF00675">
    <property type="entry name" value="Peptidase_M16"/>
    <property type="match status" value="1"/>
</dbReference>
<dbReference type="Proteomes" id="UP001623660">
    <property type="component" value="Unassembled WGS sequence"/>
</dbReference>
<evidence type="ECO:0000259" key="3">
    <source>
        <dbReference type="Pfam" id="PF00675"/>
    </source>
</evidence>
<evidence type="ECO:0000256" key="1">
    <source>
        <dbReference type="ARBA" id="ARBA00007261"/>
    </source>
</evidence>
<dbReference type="InterPro" id="IPR011765">
    <property type="entry name" value="Pept_M16_N"/>
</dbReference>
<keyword evidence="6" id="KW-1185">Reference proteome</keyword>
<dbReference type="InterPro" id="IPR050361">
    <property type="entry name" value="MPP/UQCRC_Complex"/>
</dbReference>
<sequence>MFDARQRVLPNGIKLITVKKDTQIAAFHTAIKIGALYENNNERGISHFIEHMLFKGTVSRNNKQLNIDLETLGGEYNAYTDNTSTVYSITCLREELQKSMDIISDMLMNSIFPLKEVEKEKEVILSEMRTSKDDIEDYSFDKINKIAFKKSQLRYSVAGDEKDIRKFTRESLIEFYNKYYVPNNCFISVVSPYEHEEIYNLVCQHFNQWKFKEFNRDDIIIEYNTPCKKISFKKDIEQSTILYLFTFGELSEKQELALRILNHKFGGSNNSILFTKLREERGLAYDVYTDLDLNDGIKTLYIYTSVSDDNLKTAVDIIEDCIDKVKNGDMIFLDDMVSLMKKVLKTAVIFTLEDPTDMGNYILHQSMKGDDIYKFVNDIEKIEDIKKEDIYEVAKIVFNNPTIHILKRG</sequence>
<gene>
    <name evidence="5" type="ORF">ACJDU8_02980</name>
</gene>
<dbReference type="InterPro" id="IPR007863">
    <property type="entry name" value="Peptidase_M16_C"/>
</dbReference>
<comment type="similarity">
    <text evidence="1 2">Belongs to the peptidase M16 family.</text>
</comment>
<dbReference type="Pfam" id="PF05193">
    <property type="entry name" value="Peptidase_M16_C"/>
    <property type="match status" value="1"/>
</dbReference>
<organism evidence="5 6">
    <name type="scientific">Candidatus Clostridium eludens</name>
    <dbReference type="NCBI Taxonomy" id="3381663"/>
    <lineage>
        <taxon>Bacteria</taxon>
        <taxon>Bacillati</taxon>
        <taxon>Bacillota</taxon>
        <taxon>Clostridia</taxon>
        <taxon>Eubacteriales</taxon>
        <taxon>Clostridiaceae</taxon>
        <taxon>Clostridium</taxon>
    </lineage>
</organism>
<dbReference type="PROSITE" id="PS00143">
    <property type="entry name" value="INSULINASE"/>
    <property type="match status" value="1"/>
</dbReference>
<dbReference type="PANTHER" id="PTHR11851">
    <property type="entry name" value="METALLOPROTEASE"/>
    <property type="match status" value="1"/>
</dbReference>
<evidence type="ECO:0000256" key="2">
    <source>
        <dbReference type="RuleBase" id="RU004447"/>
    </source>
</evidence>
<evidence type="ECO:0000313" key="5">
    <source>
        <dbReference type="EMBL" id="MFL0194542.1"/>
    </source>
</evidence>
<reference evidence="5 6" key="1">
    <citation type="submission" date="2024-11" db="EMBL/GenBank/DDBJ databases">
        <authorList>
            <person name="Heng Y.C."/>
            <person name="Lim A.C.H."/>
            <person name="Lee J.K.Y."/>
            <person name="Kittelmann S."/>
        </authorList>
    </citation>
    <scope>NUCLEOTIDE SEQUENCE [LARGE SCALE GENOMIC DNA]</scope>
    <source>
        <strain evidence="5 6">WILCCON 0269</strain>
    </source>
</reference>
<dbReference type="Gene3D" id="3.30.830.10">
    <property type="entry name" value="Metalloenzyme, LuxS/M16 peptidase-like"/>
    <property type="match status" value="2"/>
</dbReference>
<evidence type="ECO:0000313" key="6">
    <source>
        <dbReference type="Proteomes" id="UP001623660"/>
    </source>
</evidence>
<feature type="domain" description="Peptidase M16 C-terminal" evidence="4">
    <location>
        <begin position="166"/>
        <end position="330"/>
    </location>
</feature>
<feature type="domain" description="Peptidase M16 N-terminal" evidence="3">
    <location>
        <begin position="19"/>
        <end position="160"/>
    </location>
</feature>
<dbReference type="RefSeq" id="WP_406790666.1">
    <property type="nucleotide sequence ID" value="NZ_JBJHZX010000003.1"/>
</dbReference>
<name>A0ABW8SES7_9CLOT</name>
<protein>
    <submittedName>
        <fullName evidence="5">M16 family metallopeptidase</fullName>
    </submittedName>
</protein>
<dbReference type="PANTHER" id="PTHR11851:SF49">
    <property type="entry name" value="MITOCHONDRIAL-PROCESSING PEPTIDASE SUBUNIT ALPHA"/>
    <property type="match status" value="1"/>
</dbReference>
<dbReference type="SUPFAM" id="SSF63411">
    <property type="entry name" value="LuxS/MPP-like metallohydrolase"/>
    <property type="match status" value="2"/>
</dbReference>
<dbReference type="InterPro" id="IPR011249">
    <property type="entry name" value="Metalloenz_LuxS/M16"/>
</dbReference>
<dbReference type="InterPro" id="IPR001431">
    <property type="entry name" value="Pept_M16_Zn_BS"/>
</dbReference>
<accession>A0ABW8SES7</accession>
<comment type="caution">
    <text evidence="5">The sequence shown here is derived from an EMBL/GenBank/DDBJ whole genome shotgun (WGS) entry which is preliminary data.</text>
</comment>
<dbReference type="EMBL" id="JBJHZX010000003">
    <property type="protein sequence ID" value="MFL0194542.1"/>
    <property type="molecule type" value="Genomic_DNA"/>
</dbReference>
<evidence type="ECO:0000259" key="4">
    <source>
        <dbReference type="Pfam" id="PF05193"/>
    </source>
</evidence>
<proteinExistence type="inferred from homology"/>